<dbReference type="RefSeq" id="WP_133849849.1">
    <property type="nucleotide sequence ID" value="NZ_SNXZ01000002.1"/>
</dbReference>
<evidence type="ECO:0000313" key="1">
    <source>
        <dbReference type="EMBL" id="TDQ01250.1"/>
    </source>
</evidence>
<evidence type="ECO:0008006" key="3">
    <source>
        <dbReference type="Google" id="ProtNLM"/>
    </source>
</evidence>
<dbReference type="Proteomes" id="UP000295444">
    <property type="component" value="Unassembled WGS sequence"/>
</dbReference>
<organism evidence="1 2">
    <name type="scientific">Labedaea rhizosphaerae</name>
    <dbReference type="NCBI Taxonomy" id="598644"/>
    <lineage>
        <taxon>Bacteria</taxon>
        <taxon>Bacillati</taxon>
        <taxon>Actinomycetota</taxon>
        <taxon>Actinomycetes</taxon>
        <taxon>Pseudonocardiales</taxon>
        <taxon>Pseudonocardiaceae</taxon>
        <taxon>Labedaea</taxon>
    </lineage>
</organism>
<dbReference type="EMBL" id="SNXZ01000002">
    <property type="protein sequence ID" value="TDQ01250.1"/>
    <property type="molecule type" value="Genomic_DNA"/>
</dbReference>
<sequence length="129" mass="13070">MADLPELFTAATLTALSGRPCTDEQAAAIESWVRAVLTAEVGELPVPLPAGVAAVALELGRGAVPSPGGVASTTIGPYSATYAATGTGGGALSRDQRMRVLRSVGRGKAFDIDTTLTAPVTSFVDGKPW</sequence>
<gene>
    <name evidence="1" type="ORF">EV186_1021118</name>
</gene>
<dbReference type="AlphaFoldDB" id="A0A4R6SI38"/>
<evidence type="ECO:0000313" key="2">
    <source>
        <dbReference type="Proteomes" id="UP000295444"/>
    </source>
</evidence>
<name>A0A4R6SI38_LABRH</name>
<protein>
    <recommendedName>
        <fullName evidence="3">Gp19/Gp15/Gp42-like protein</fullName>
    </recommendedName>
</protein>
<proteinExistence type="predicted"/>
<dbReference type="OrthoDB" id="3626601at2"/>
<reference evidence="1 2" key="1">
    <citation type="submission" date="2019-03" db="EMBL/GenBank/DDBJ databases">
        <title>Genomic Encyclopedia of Type Strains, Phase IV (KMG-IV): sequencing the most valuable type-strain genomes for metagenomic binning, comparative biology and taxonomic classification.</title>
        <authorList>
            <person name="Goeker M."/>
        </authorList>
    </citation>
    <scope>NUCLEOTIDE SEQUENCE [LARGE SCALE GENOMIC DNA]</scope>
    <source>
        <strain evidence="1 2">DSM 45361</strain>
    </source>
</reference>
<accession>A0A4R6SI38</accession>
<keyword evidence="2" id="KW-1185">Reference proteome</keyword>
<comment type="caution">
    <text evidence="1">The sequence shown here is derived from an EMBL/GenBank/DDBJ whole genome shotgun (WGS) entry which is preliminary data.</text>
</comment>